<evidence type="ECO:0000256" key="1">
    <source>
        <dbReference type="SAM" id="Phobius"/>
    </source>
</evidence>
<dbReference type="Proteomes" id="UP000286715">
    <property type="component" value="Unassembled WGS sequence"/>
</dbReference>
<dbReference type="EMBL" id="BHZE01000003">
    <property type="protein sequence ID" value="GCD77079.1"/>
    <property type="molecule type" value="Genomic_DNA"/>
</dbReference>
<reference evidence="2 3" key="1">
    <citation type="submission" date="2018-11" db="EMBL/GenBank/DDBJ databases">
        <title>Schleiferia aggregans sp. nov., a moderately thermophilic heterotrophic bacterium isolated from microbial mats at a terrestrial hot spring.</title>
        <authorList>
            <person name="Iino T."/>
            <person name="Ohkuma M."/>
            <person name="Haruta S."/>
        </authorList>
    </citation>
    <scope>NUCLEOTIDE SEQUENCE [LARGE SCALE GENOMIC DNA]</scope>
    <source>
        <strain evidence="2 3">LA</strain>
    </source>
</reference>
<name>A0A401XJ76_9FLAO</name>
<accession>A0A401XJ76</accession>
<gene>
    <name evidence="2" type="ORF">JCM31826_05610</name>
</gene>
<feature type="transmembrane region" description="Helical" evidence="1">
    <location>
        <begin position="55"/>
        <end position="75"/>
    </location>
</feature>
<keyword evidence="1" id="KW-1133">Transmembrane helix</keyword>
<dbReference type="OrthoDB" id="1376269at2"/>
<keyword evidence="1" id="KW-0812">Transmembrane</keyword>
<feature type="transmembrane region" description="Helical" evidence="1">
    <location>
        <begin position="81"/>
        <end position="103"/>
    </location>
</feature>
<dbReference type="RefSeq" id="WP_124397132.1">
    <property type="nucleotide sequence ID" value="NZ_BHZE01000003.1"/>
</dbReference>
<dbReference type="AlphaFoldDB" id="A0A401XJ76"/>
<keyword evidence="3" id="KW-1185">Reference proteome</keyword>
<evidence type="ECO:0000313" key="2">
    <source>
        <dbReference type="EMBL" id="GCD77079.1"/>
    </source>
</evidence>
<proteinExistence type="predicted"/>
<keyword evidence="1" id="KW-0472">Membrane</keyword>
<feature type="transmembrane region" description="Helical" evidence="1">
    <location>
        <begin position="22"/>
        <end position="48"/>
    </location>
</feature>
<organism evidence="2 3">
    <name type="scientific">Thermaurantimonas aggregans</name>
    <dbReference type="NCBI Taxonomy" id="2173829"/>
    <lineage>
        <taxon>Bacteria</taxon>
        <taxon>Pseudomonadati</taxon>
        <taxon>Bacteroidota</taxon>
        <taxon>Flavobacteriia</taxon>
        <taxon>Flavobacteriales</taxon>
        <taxon>Schleiferiaceae</taxon>
        <taxon>Thermaurantimonas</taxon>
    </lineage>
</organism>
<sequence>MDEKKLKALDTLHIPVWLAKDIAWLLVYKPLGIAMILPAVAIALHICVKTVFNKFLFYQNLAVLFWISANSTWMAGEFFHFAYKLPAALLFAAGIISILWHYVIEFNSNDELLTKPGFVRYFNKRKI</sequence>
<evidence type="ECO:0000313" key="3">
    <source>
        <dbReference type="Proteomes" id="UP000286715"/>
    </source>
</evidence>
<protein>
    <submittedName>
        <fullName evidence="2">Uncharacterized protein</fullName>
    </submittedName>
</protein>
<comment type="caution">
    <text evidence="2">The sequence shown here is derived from an EMBL/GenBank/DDBJ whole genome shotgun (WGS) entry which is preliminary data.</text>
</comment>